<dbReference type="EMBL" id="QJKJ01007783">
    <property type="protein sequence ID" value="RDX81967.1"/>
    <property type="molecule type" value="Genomic_DNA"/>
</dbReference>
<evidence type="ECO:0000313" key="2">
    <source>
        <dbReference type="EMBL" id="RDX81967.1"/>
    </source>
</evidence>
<reference evidence="2" key="1">
    <citation type="submission" date="2018-05" db="EMBL/GenBank/DDBJ databases">
        <title>Draft genome of Mucuna pruriens seed.</title>
        <authorList>
            <person name="Nnadi N.E."/>
            <person name="Vos R."/>
            <person name="Hasami M.H."/>
            <person name="Devisetty U.K."/>
            <person name="Aguiy J.C."/>
        </authorList>
    </citation>
    <scope>NUCLEOTIDE SEQUENCE [LARGE SCALE GENOMIC DNA]</scope>
    <source>
        <strain evidence="2">JCA_2017</strain>
    </source>
</reference>
<feature type="compositionally biased region" description="Basic residues" evidence="1">
    <location>
        <begin position="13"/>
        <end position="27"/>
    </location>
</feature>
<keyword evidence="3" id="KW-1185">Reference proteome</keyword>
<organism evidence="2 3">
    <name type="scientific">Mucuna pruriens</name>
    <name type="common">Velvet bean</name>
    <name type="synonym">Dolichos pruriens</name>
    <dbReference type="NCBI Taxonomy" id="157652"/>
    <lineage>
        <taxon>Eukaryota</taxon>
        <taxon>Viridiplantae</taxon>
        <taxon>Streptophyta</taxon>
        <taxon>Embryophyta</taxon>
        <taxon>Tracheophyta</taxon>
        <taxon>Spermatophyta</taxon>
        <taxon>Magnoliopsida</taxon>
        <taxon>eudicotyledons</taxon>
        <taxon>Gunneridae</taxon>
        <taxon>Pentapetalae</taxon>
        <taxon>rosids</taxon>
        <taxon>fabids</taxon>
        <taxon>Fabales</taxon>
        <taxon>Fabaceae</taxon>
        <taxon>Papilionoideae</taxon>
        <taxon>50 kb inversion clade</taxon>
        <taxon>NPAAA clade</taxon>
        <taxon>indigoferoid/millettioid clade</taxon>
        <taxon>Phaseoleae</taxon>
        <taxon>Mucuna</taxon>
    </lineage>
</organism>
<sequence>MNGNKKESSYLSKFRRLLKAQHPKPSRQKNPMERHHMKIFLIRMNSPSYIGRPNLCGSTREDQDGRTTLESTPRKLKTRHKNKDNLMNTKEATNKELKRTLLKRKPLDLKDP</sequence>
<feature type="non-terminal residue" evidence="2">
    <location>
        <position position="1"/>
    </location>
</feature>
<feature type="region of interest" description="Disordered" evidence="1">
    <location>
        <begin position="51"/>
        <end position="112"/>
    </location>
</feature>
<evidence type="ECO:0000313" key="3">
    <source>
        <dbReference type="Proteomes" id="UP000257109"/>
    </source>
</evidence>
<dbReference type="AlphaFoldDB" id="A0A371FUE3"/>
<dbReference type="Proteomes" id="UP000257109">
    <property type="component" value="Unassembled WGS sequence"/>
</dbReference>
<feature type="compositionally biased region" description="Basic and acidic residues" evidence="1">
    <location>
        <begin position="92"/>
        <end position="112"/>
    </location>
</feature>
<feature type="region of interest" description="Disordered" evidence="1">
    <location>
        <begin position="1"/>
        <end position="33"/>
    </location>
</feature>
<accession>A0A371FUE3</accession>
<protein>
    <submittedName>
        <fullName evidence="2">Uncharacterized protein</fullName>
    </submittedName>
</protein>
<comment type="caution">
    <text evidence="2">The sequence shown here is derived from an EMBL/GenBank/DDBJ whole genome shotgun (WGS) entry which is preliminary data.</text>
</comment>
<name>A0A371FUE3_MUCPR</name>
<proteinExistence type="predicted"/>
<gene>
    <name evidence="2" type="ORF">CR513_37301</name>
</gene>
<evidence type="ECO:0000256" key="1">
    <source>
        <dbReference type="SAM" id="MobiDB-lite"/>
    </source>
</evidence>